<evidence type="ECO:0000259" key="2">
    <source>
        <dbReference type="Pfam" id="PF19904"/>
    </source>
</evidence>
<feature type="transmembrane region" description="Helical" evidence="1">
    <location>
        <begin position="350"/>
        <end position="372"/>
    </location>
</feature>
<evidence type="ECO:0000256" key="1">
    <source>
        <dbReference type="SAM" id="Phobius"/>
    </source>
</evidence>
<evidence type="ECO:0000313" key="3">
    <source>
        <dbReference type="EMBL" id="SEW13403.1"/>
    </source>
</evidence>
<keyword evidence="1" id="KW-0812">Transmembrane</keyword>
<keyword evidence="4" id="KW-1185">Reference proteome</keyword>
<evidence type="ECO:0000313" key="4">
    <source>
        <dbReference type="Proteomes" id="UP000199310"/>
    </source>
</evidence>
<keyword evidence="1" id="KW-1133">Transmembrane helix</keyword>
<dbReference type="AlphaFoldDB" id="A0A1I0PGC0"/>
<dbReference type="Proteomes" id="UP000199310">
    <property type="component" value="Unassembled WGS sequence"/>
</dbReference>
<dbReference type="SUPFAM" id="SSF48452">
    <property type="entry name" value="TPR-like"/>
    <property type="match status" value="1"/>
</dbReference>
<dbReference type="Gene3D" id="1.25.40.10">
    <property type="entry name" value="Tetratricopeptide repeat domain"/>
    <property type="match status" value="1"/>
</dbReference>
<dbReference type="Pfam" id="PF19904">
    <property type="entry name" value="DUF6377"/>
    <property type="match status" value="1"/>
</dbReference>
<reference evidence="4" key="1">
    <citation type="submission" date="2016-10" db="EMBL/GenBank/DDBJ databases">
        <authorList>
            <person name="Varghese N."/>
            <person name="Submissions S."/>
        </authorList>
    </citation>
    <scope>NUCLEOTIDE SEQUENCE [LARGE SCALE GENOMIC DNA]</scope>
    <source>
        <strain evidence="4">DSM 3695</strain>
    </source>
</reference>
<protein>
    <recommendedName>
        <fullName evidence="2">DUF6377 domain-containing protein</fullName>
    </recommendedName>
</protein>
<dbReference type="InterPro" id="IPR045957">
    <property type="entry name" value="DUF6377"/>
</dbReference>
<proteinExistence type="predicted"/>
<keyword evidence="1" id="KW-0472">Membrane</keyword>
<feature type="domain" description="DUF6377" evidence="2">
    <location>
        <begin position="278"/>
        <end position="517"/>
    </location>
</feature>
<dbReference type="InterPro" id="IPR011990">
    <property type="entry name" value="TPR-like_helical_dom_sf"/>
</dbReference>
<dbReference type="STRING" id="29529.SAMN04488122_0768"/>
<accession>A0A1I0PGC0</accession>
<dbReference type="EMBL" id="FOJG01000001">
    <property type="protein sequence ID" value="SEW13403.1"/>
    <property type="molecule type" value="Genomic_DNA"/>
</dbReference>
<organism evidence="3 4">
    <name type="scientific">Chitinophaga arvensicola</name>
    <dbReference type="NCBI Taxonomy" id="29529"/>
    <lineage>
        <taxon>Bacteria</taxon>
        <taxon>Pseudomonadati</taxon>
        <taxon>Bacteroidota</taxon>
        <taxon>Chitinophagia</taxon>
        <taxon>Chitinophagales</taxon>
        <taxon>Chitinophagaceae</taxon>
        <taxon>Chitinophaga</taxon>
    </lineage>
</organism>
<sequence>MLYQKSRLNLAVTCDLLSFYRAMNRILGYLVLCLLFSVNAFGKTPTDSLLKELNKEMAKSATYDSIKLRGIDSIKRLRLAAGNDPAHQYLLCQQLYNAYKVFSFDSAFIYAQQLQQLAGQLHDPVLITAARIKLGYVLLSSGMFTETAAFVNAIDATGAPDSIRIEFFLMKSRLYFDLADYNQDKYFTPSYIQQASTYIDSALRLMQPGSFEYRYNKGLQLSKLGNVPAALAIFPDLDQPGITGRQLAVSACTLGAIYDAAGKKDTAIMLMIRSAIADIRTSTKETMASYSLATLLFERGDVKNASHCIERAISEAVFYGARQRKVMVSSILPIIEHERINTAEERTKSLLIYAAIVTLLLVALVILAITVFRQVQKLKTAQRIITAANLRQQEINNQLVEANKIKEEYVGYCFNINATYIGKIEKLKQQLEQKLSDNKPSDLKYLVNNINIRQEREELFTNFDRIFLKIFPHFVAEFNALFDKENQVVLKENELLNTDIRIFALIRIGVNDNEKIARILEYSVNTIYAYKTRIKKRALIPSEEFENQIMSIKAL</sequence>
<gene>
    <name evidence="3" type="ORF">SAMN04488122_0768</name>
</gene>
<name>A0A1I0PGC0_9BACT</name>